<dbReference type="Proteomes" id="UP000295391">
    <property type="component" value="Unassembled WGS sequence"/>
</dbReference>
<dbReference type="CDD" id="cd07067">
    <property type="entry name" value="HP_PGM_like"/>
    <property type="match status" value="1"/>
</dbReference>
<protein>
    <submittedName>
        <fullName evidence="3">Putative phosphoglycerate mutase</fullName>
    </submittedName>
</protein>
<evidence type="ECO:0000256" key="1">
    <source>
        <dbReference type="PIRSR" id="PIRSR613078-1"/>
    </source>
</evidence>
<feature type="active site" description="Tele-phosphohistidine intermediate" evidence="1">
    <location>
        <position position="28"/>
    </location>
</feature>
<feature type="binding site" evidence="2">
    <location>
        <begin position="27"/>
        <end position="34"/>
    </location>
    <ligand>
        <name>substrate</name>
    </ligand>
</feature>
<reference evidence="3 4" key="1">
    <citation type="submission" date="2019-03" db="EMBL/GenBank/DDBJ databases">
        <title>Genomic Encyclopedia of Type Strains, Phase III (KMG-III): the genomes of soil and plant-associated and newly described type strains.</title>
        <authorList>
            <person name="Whitman W."/>
        </authorList>
    </citation>
    <scope>NUCLEOTIDE SEQUENCE [LARGE SCALE GENOMIC DNA]</scope>
    <source>
        <strain evidence="3 4">CGMCC 1.7002</strain>
    </source>
</reference>
<dbReference type="Gene3D" id="3.40.50.1240">
    <property type="entry name" value="Phosphoglycerate mutase-like"/>
    <property type="match status" value="1"/>
</dbReference>
<dbReference type="EMBL" id="SNYR01000001">
    <property type="protein sequence ID" value="TDQ66748.1"/>
    <property type="molecule type" value="Genomic_DNA"/>
</dbReference>
<organism evidence="3 4">
    <name type="scientific">Maritalea mobilis</name>
    <dbReference type="NCBI Taxonomy" id="483324"/>
    <lineage>
        <taxon>Bacteria</taxon>
        <taxon>Pseudomonadati</taxon>
        <taxon>Pseudomonadota</taxon>
        <taxon>Alphaproteobacteria</taxon>
        <taxon>Hyphomicrobiales</taxon>
        <taxon>Devosiaceae</taxon>
        <taxon>Maritalea</taxon>
    </lineage>
</organism>
<accession>A0A4V3DBI8</accession>
<dbReference type="InterPro" id="IPR050275">
    <property type="entry name" value="PGM_Phosphatase"/>
</dbReference>
<dbReference type="Pfam" id="PF00300">
    <property type="entry name" value="His_Phos_1"/>
    <property type="match status" value="1"/>
</dbReference>
<keyword evidence="4" id="KW-1185">Reference proteome</keyword>
<dbReference type="OrthoDB" id="9781415at2"/>
<dbReference type="RefSeq" id="WP_133571423.1">
    <property type="nucleotide sequence ID" value="NZ_SNYR01000001.1"/>
</dbReference>
<evidence type="ECO:0000313" key="4">
    <source>
        <dbReference type="Proteomes" id="UP000295391"/>
    </source>
</evidence>
<dbReference type="GO" id="GO:0016791">
    <property type="term" value="F:phosphatase activity"/>
    <property type="evidence" value="ECO:0007669"/>
    <property type="project" value="TreeGrafter"/>
</dbReference>
<feature type="binding site" evidence="2">
    <location>
        <position position="81"/>
    </location>
    <ligand>
        <name>substrate</name>
    </ligand>
</feature>
<dbReference type="AlphaFoldDB" id="A0A4V3DBI8"/>
<evidence type="ECO:0000313" key="3">
    <source>
        <dbReference type="EMBL" id="TDQ66748.1"/>
    </source>
</evidence>
<proteinExistence type="predicted"/>
<evidence type="ECO:0000256" key="2">
    <source>
        <dbReference type="PIRSR" id="PIRSR613078-2"/>
    </source>
</evidence>
<dbReference type="SUPFAM" id="SSF53254">
    <property type="entry name" value="Phosphoglycerate mutase-like"/>
    <property type="match status" value="1"/>
</dbReference>
<feature type="active site" description="Proton donor/acceptor" evidence="1">
    <location>
        <position position="105"/>
    </location>
</feature>
<gene>
    <name evidence="3" type="ORF">ATL17_0751</name>
</gene>
<dbReference type="InterPro" id="IPR029033">
    <property type="entry name" value="His_PPase_superfam"/>
</dbReference>
<dbReference type="PANTHER" id="PTHR48100">
    <property type="entry name" value="BROAD-SPECIFICITY PHOSPHATASE YOR283W-RELATED"/>
    <property type="match status" value="1"/>
</dbReference>
<dbReference type="PIRSF" id="PIRSF000709">
    <property type="entry name" value="6PFK_2-Ptase"/>
    <property type="match status" value="1"/>
</dbReference>
<name>A0A4V3DBI8_9HYPH</name>
<dbReference type="InterPro" id="IPR013078">
    <property type="entry name" value="His_Pase_superF_clade-1"/>
</dbReference>
<comment type="caution">
    <text evidence="3">The sequence shown here is derived from an EMBL/GenBank/DDBJ whole genome shotgun (WGS) entry which is preliminary data.</text>
</comment>
<sequence>MAFYKQGSIPVEEAKISMSYPRIIFMRHGETEWNLAGRAQGHLNSPLTEKGRAQAQKLGEILKRELGTPNGFTQMVSPIGRTLETAENIKKHFAFDPTPVDLLKEIDLGKLSGLNRPEMEEQFPEHMDGKPDYDWYFGAPGGETMDDMRKRATQWLDSLTGPTIAVAHGQIGKVMRGIYLGLTDEQILRLKEPQGVVHVLENGTETIWT</sequence>
<dbReference type="SMART" id="SM00855">
    <property type="entry name" value="PGAM"/>
    <property type="match status" value="1"/>
</dbReference>